<dbReference type="Pfam" id="PF21948">
    <property type="entry name" value="LplA-B_cat"/>
    <property type="match status" value="1"/>
</dbReference>
<dbReference type="GO" id="GO:0005739">
    <property type="term" value="C:mitochondrion"/>
    <property type="evidence" value="ECO:0007669"/>
    <property type="project" value="TreeGrafter"/>
</dbReference>
<dbReference type="CDD" id="cd16443">
    <property type="entry name" value="LplA"/>
    <property type="match status" value="1"/>
</dbReference>
<dbReference type="EMBL" id="JH793246">
    <property type="protein sequence ID" value="ELQ34561.1"/>
    <property type="molecule type" value="Genomic_DNA"/>
</dbReference>
<evidence type="ECO:0000256" key="1">
    <source>
        <dbReference type="ARBA" id="ARBA00003253"/>
    </source>
</evidence>
<dbReference type="Gene3D" id="3.30.930.10">
    <property type="entry name" value="Bira Bifunctional Protein, Domain 2"/>
    <property type="match status" value="1"/>
</dbReference>
<dbReference type="SMR" id="A0AA97PH82"/>
<organism evidence="6">
    <name type="scientific">Pyricularia oryzae (strain Y34)</name>
    <name type="common">Rice blast fungus</name>
    <name type="synonym">Magnaporthe oryzae</name>
    <dbReference type="NCBI Taxonomy" id="1143189"/>
    <lineage>
        <taxon>Eukaryota</taxon>
        <taxon>Fungi</taxon>
        <taxon>Dikarya</taxon>
        <taxon>Ascomycota</taxon>
        <taxon>Pezizomycotina</taxon>
        <taxon>Sordariomycetes</taxon>
        <taxon>Sordariomycetidae</taxon>
        <taxon>Magnaporthales</taxon>
        <taxon>Pyriculariaceae</taxon>
        <taxon>Pyricularia</taxon>
    </lineage>
</organism>
<dbReference type="GO" id="GO:0016874">
    <property type="term" value="F:ligase activity"/>
    <property type="evidence" value="ECO:0007669"/>
    <property type="project" value="UniProtKB-KW"/>
</dbReference>
<proteinExistence type="inferred from homology"/>
<accession>A0AA97PH82</accession>
<sequence>MATAATRIRTLGPGSSLAKEAMRALRGENLTRHAMDERNKLQIYLSTEKDPYLNLAAEQHLLEVSHPSSTVLFMYINRPSVIIGRSQNPWLEVNLGRLGSGLPRLSAKQDEEEAQQHVPVSLVRRRSGGGTVFHDHGNVNWSVIFPTAEFDRDRHAEMVVRALRDRIGVPTVRVNDRHDIVMDVPRKPFSEENKTFKVSGSAYRVTRVRSLHHGTCLVHSPYVDQIGPLLRPPMAGSYLKTRGAGSVRSPVRNVSGGTQFDEVAFGTPFFQAMVIDEFKETYSHLSGPGNELVYSIGPSVMTIPDVEKGYKELTSAAWVYNQTPQFTFSTHPTEMDPRKRPPPPSGVLPTFQANMTIRYGKITECSFKGLVYDREDTAVNEGLRGRELHSITDWRQTLAELSPAQVPNNATGDWLNKVFGNTPEEKTSS</sequence>
<dbReference type="InterPro" id="IPR045864">
    <property type="entry name" value="aa-tRNA-synth_II/BPL/LPL"/>
</dbReference>
<keyword evidence="6" id="KW-0436">Ligase</keyword>
<dbReference type="SUPFAM" id="SSF55681">
    <property type="entry name" value="Class II aaRS and biotin synthetases"/>
    <property type="match status" value="1"/>
</dbReference>
<evidence type="ECO:0000313" key="6">
    <source>
        <dbReference type="EMBL" id="ELQ34561.1"/>
    </source>
</evidence>
<dbReference type="Proteomes" id="UP000011086">
    <property type="component" value="Unassembled WGS sequence"/>
</dbReference>
<dbReference type="PANTHER" id="PTHR12561">
    <property type="entry name" value="LIPOATE-PROTEIN LIGASE"/>
    <property type="match status" value="1"/>
</dbReference>
<comment type="pathway">
    <text evidence="2">Protein modification; protein lipoylation via exogenous pathway; protein N(6)-(lipoyl)lysine from lipoate: step 2/2.</text>
</comment>
<name>A0AA97PH82_PYRO3</name>
<dbReference type="PROSITE" id="PS51733">
    <property type="entry name" value="BPL_LPL_CATALYTIC"/>
    <property type="match status" value="1"/>
</dbReference>
<feature type="domain" description="BPL/LPL catalytic" evidence="5">
    <location>
        <begin position="66"/>
        <end position="286"/>
    </location>
</feature>
<dbReference type="PANTHER" id="PTHR12561:SF3">
    <property type="entry name" value="LIPOYLTRANSFERASE 1, MITOCHONDRIAL"/>
    <property type="match status" value="1"/>
</dbReference>
<comment type="similarity">
    <text evidence="3">Belongs to the LplA family.</text>
</comment>
<dbReference type="GO" id="GO:0009249">
    <property type="term" value="P:protein lipoylation"/>
    <property type="evidence" value="ECO:0007669"/>
    <property type="project" value="InterPro"/>
</dbReference>
<evidence type="ECO:0000256" key="2">
    <source>
        <dbReference type="ARBA" id="ARBA00005085"/>
    </source>
</evidence>
<dbReference type="GO" id="GO:0017118">
    <property type="term" value="F:lipoyltransferase activity"/>
    <property type="evidence" value="ECO:0007669"/>
    <property type="project" value="TreeGrafter"/>
</dbReference>
<evidence type="ECO:0000256" key="3">
    <source>
        <dbReference type="ARBA" id="ARBA00008242"/>
    </source>
</evidence>
<dbReference type="InterPro" id="IPR004562">
    <property type="entry name" value="LipoylTrfase_LipoateP_Ligase"/>
</dbReference>
<gene>
    <name evidence="6" type="ORF">OOU_Y34scaffold00765g107</name>
</gene>
<dbReference type="InterPro" id="IPR004143">
    <property type="entry name" value="BPL_LPL_catalytic"/>
</dbReference>
<protein>
    <recommendedName>
        <fullName evidence="4">Putative lipoate-protein ligase A</fullName>
    </recommendedName>
</protein>
<reference evidence="6" key="1">
    <citation type="journal article" date="2012" name="PLoS Genet.">
        <title>Comparative analysis of the genomes of two field isolates of the rice blast fungus Magnaporthe oryzae.</title>
        <authorList>
            <person name="Xue M."/>
            <person name="Yang J."/>
            <person name="Li Z."/>
            <person name="Hu S."/>
            <person name="Yao N."/>
            <person name="Dean R.A."/>
            <person name="Zhao W."/>
            <person name="Shen M."/>
            <person name="Zhang H."/>
            <person name="Li C."/>
            <person name="Liu L."/>
            <person name="Cao L."/>
            <person name="Xu X."/>
            <person name="Xing Y."/>
            <person name="Hsiang T."/>
            <person name="Zhang Z."/>
            <person name="Xu J.R."/>
            <person name="Peng Y.L."/>
        </authorList>
    </citation>
    <scope>NUCLEOTIDE SEQUENCE</scope>
    <source>
        <strain evidence="6">Y34</strain>
    </source>
</reference>
<dbReference type="AlphaFoldDB" id="A0AA97PH82"/>
<comment type="function">
    <text evidence="1">Catalyzes both the ATP-dependent activation of exogenously supplied lipoate to lipoyl-AMP and the transfer of the activated lipoyl onto the lipoyl domains of lipoate-dependent enzymes.</text>
</comment>
<evidence type="ECO:0000256" key="4">
    <source>
        <dbReference type="ARBA" id="ARBA00015925"/>
    </source>
</evidence>
<evidence type="ECO:0000259" key="5">
    <source>
        <dbReference type="PROSITE" id="PS51733"/>
    </source>
</evidence>